<organism evidence="1 2">
    <name type="scientific">Mucuna pruriens</name>
    <name type="common">Velvet bean</name>
    <name type="synonym">Dolichos pruriens</name>
    <dbReference type="NCBI Taxonomy" id="157652"/>
    <lineage>
        <taxon>Eukaryota</taxon>
        <taxon>Viridiplantae</taxon>
        <taxon>Streptophyta</taxon>
        <taxon>Embryophyta</taxon>
        <taxon>Tracheophyta</taxon>
        <taxon>Spermatophyta</taxon>
        <taxon>Magnoliopsida</taxon>
        <taxon>eudicotyledons</taxon>
        <taxon>Gunneridae</taxon>
        <taxon>Pentapetalae</taxon>
        <taxon>rosids</taxon>
        <taxon>fabids</taxon>
        <taxon>Fabales</taxon>
        <taxon>Fabaceae</taxon>
        <taxon>Papilionoideae</taxon>
        <taxon>50 kb inversion clade</taxon>
        <taxon>NPAAA clade</taxon>
        <taxon>indigoferoid/millettioid clade</taxon>
        <taxon>Phaseoleae</taxon>
        <taxon>Mucuna</taxon>
    </lineage>
</organism>
<dbReference type="SUPFAM" id="SSF56672">
    <property type="entry name" value="DNA/RNA polymerases"/>
    <property type="match status" value="1"/>
</dbReference>
<accession>A0A371HLP7</accession>
<dbReference type="InterPro" id="IPR043128">
    <property type="entry name" value="Rev_trsase/Diguanyl_cyclase"/>
</dbReference>
<feature type="non-terminal residue" evidence="1">
    <location>
        <position position="1"/>
    </location>
</feature>
<dbReference type="InterPro" id="IPR050951">
    <property type="entry name" value="Retrovirus_Pol_polyprotein"/>
</dbReference>
<dbReference type="Gene3D" id="3.30.70.270">
    <property type="match status" value="2"/>
</dbReference>
<dbReference type="PANTHER" id="PTHR37984:SF5">
    <property type="entry name" value="PROTEIN NYNRIN-LIKE"/>
    <property type="match status" value="1"/>
</dbReference>
<dbReference type="InterPro" id="IPR043502">
    <property type="entry name" value="DNA/RNA_pol_sf"/>
</dbReference>
<protein>
    <submittedName>
        <fullName evidence="1">Retrovirus-related Pol polyprotein</fullName>
    </submittedName>
</protein>
<keyword evidence="2" id="KW-1185">Reference proteome</keyword>
<dbReference type="EMBL" id="QJKJ01002233">
    <property type="protein sequence ID" value="RDY03680.1"/>
    <property type="molecule type" value="Genomic_DNA"/>
</dbReference>
<comment type="caution">
    <text evidence="1">The sequence shown here is derived from an EMBL/GenBank/DDBJ whole genome shotgun (WGS) entry which is preliminary data.</text>
</comment>
<dbReference type="Proteomes" id="UP000257109">
    <property type="component" value="Unassembled WGS sequence"/>
</dbReference>
<dbReference type="AlphaFoldDB" id="A0A371HLP7"/>
<reference evidence="1" key="1">
    <citation type="submission" date="2018-05" db="EMBL/GenBank/DDBJ databases">
        <title>Draft genome of Mucuna pruriens seed.</title>
        <authorList>
            <person name="Nnadi N.E."/>
            <person name="Vos R."/>
            <person name="Hasami M.H."/>
            <person name="Devisetty U.K."/>
            <person name="Aguiy J.C."/>
        </authorList>
    </citation>
    <scope>NUCLEOTIDE SEQUENCE [LARGE SCALE GENOMIC DNA]</scope>
    <source>
        <strain evidence="1">JCA_2017</strain>
    </source>
</reference>
<name>A0A371HLP7_MUCPR</name>
<dbReference type="Gene3D" id="1.10.340.70">
    <property type="match status" value="1"/>
</dbReference>
<evidence type="ECO:0000313" key="1">
    <source>
        <dbReference type="EMBL" id="RDY03680.1"/>
    </source>
</evidence>
<dbReference type="OrthoDB" id="10055717at2759"/>
<gene>
    <name evidence="1" type="primary">pol</name>
    <name evidence="1" type="ORF">CR513_12701</name>
</gene>
<evidence type="ECO:0000313" key="2">
    <source>
        <dbReference type="Proteomes" id="UP000257109"/>
    </source>
</evidence>
<sequence>MELLDYFMVYVDSFNACLENLSKVLTRCIDTNLVLNFEKCHFMVTGGIVLGHLVSNRGIEVDKSKIDIITSLPNPTFMQEVHSFLGHAGFYSKIALPLSKLLQKDVEFKFDLPFVEAFQELKNRLASAPILQAPNWDYPFKLLCDTSNSALRAEFNIEIRDKKGAEISIADHLSRIKRESDPMPIQDVFLDEQLLQFNTPTPWFVDICNFVAASRFPPEASWLYKERHKSDAKYYIWDDPYLWRLYNDQVIRRCILDAEINLVLQFCHAASGGDHYGLTQTSRKVLDCVFCWSTIFIDAYQFVSTCEKCQKAGITLSRRHEIPQQPILFCEVFDIWGIDFMGPFLVVTFVTEPCPPYSTSIEWCIELPQPTTPRKMAKLKYSIGKSRKHCKRWPIPARKTRADSMKTLYGHTELRTELRWGCLPTGLSLIKPIIS</sequence>
<dbReference type="PANTHER" id="PTHR37984">
    <property type="entry name" value="PROTEIN CBG26694"/>
    <property type="match status" value="1"/>
</dbReference>
<proteinExistence type="predicted"/>